<accession>A0A1U9Z7S4</accession>
<evidence type="ECO:0008006" key="3">
    <source>
        <dbReference type="Google" id="ProtNLM"/>
    </source>
</evidence>
<gene>
    <name evidence="1" type="ORF">Mame_04453</name>
</gene>
<name>A0A1U9Z7S4_9HYPH</name>
<proteinExistence type="predicted"/>
<sequence>MARNNDKNKVSAERSDALLDSRTIELLSQIKQEPVPDRLLELAAKLQQALNEREDKS</sequence>
<dbReference type="EMBL" id="CP020331">
    <property type="protein sequence ID" value="AQZ53745.1"/>
    <property type="molecule type" value="Genomic_DNA"/>
</dbReference>
<keyword evidence="1" id="KW-0614">Plasmid</keyword>
<organism evidence="1 2">
    <name type="scientific">Martelella mediterranea DSM 17316</name>
    <dbReference type="NCBI Taxonomy" id="1122214"/>
    <lineage>
        <taxon>Bacteria</taxon>
        <taxon>Pseudomonadati</taxon>
        <taxon>Pseudomonadota</taxon>
        <taxon>Alphaproteobacteria</taxon>
        <taxon>Hyphomicrobiales</taxon>
        <taxon>Aurantimonadaceae</taxon>
        <taxon>Martelella</taxon>
    </lineage>
</organism>
<geneLocation type="plasmid" evidence="2">
    <name>pmm593</name>
</geneLocation>
<dbReference type="KEGG" id="mmed:Mame_04453"/>
<evidence type="ECO:0000313" key="1">
    <source>
        <dbReference type="EMBL" id="AQZ53745.1"/>
    </source>
</evidence>
<keyword evidence="2" id="KW-1185">Reference proteome</keyword>
<dbReference type="RefSeq" id="WP_018066892.1">
    <property type="nucleotide sequence ID" value="NZ_AQWH01000029.1"/>
</dbReference>
<dbReference type="AlphaFoldDB" id="A0A1U9Z7S4"/>
<reference evidence="1 2" key="1">
    <citation type="submission" date="2017-03" db="EMBL/GenBank/DDBJ databases">
        <title>Foreign affairs: Plasmid Transfer between Roseobacters and Rhizobia.</title>
        <authorList>
            <person name="Bartling P."/>
            <person name="Bunk B."/>
            <person name="Overmann J."/>
            <person name="Brinkmann H."/>
            <person name="Petersen J."/>
        </authorList>
    </citation>
    <scope>NUCLEOTIDE SEQUENCE [LARGE SCALE GENOMIC DNA]</scope>
    <source>
        <strain evidence="1 2">MACL11</strain>
        <plasmid evidence="2">Plasmid pmm593</plasmid>
    </source>
</reference>
<evidence type="ECO:0000313" key="2">
    <source>
        <dbReference type="Proteomes" id="UP000191135"/>
    </source>
</evidence>
<protein>
    <recommendedName>
        <fullName evidence="3">Anti-sigma factor NepR domain-containing protein</fullName>
    </recommendedName>
</protein>
<dbReference type="Proteomes" id="UP000191135">
    <property type="component" value="Plasmid pMM593"/>
</dbReference>